<dbReference type="GO" id="GO:0016787">
    <property type="term" value="F:hydrolase activity"/>
    <property type="evidence" value="ECO:0007669"/>
    <property type="project" value="UniProtKB-ARBA"/>
</dbReference>
<name>A0A098LA20_9BACT</name>
<dbReference type="eggNOG" id="COG1524">
    <property type="taxonomic scope" value="Bacteria"/>
</dbReference>
<reference evidence="1 2" key="1">
    <citation type="submission" date="2014-09" db="EMBL/GenBank/DDBJ databases">
        <title>Sporocytophaga myxococcoides PG-01 genome sequencing.</title>
        <authorList>
            <person name="Liu L."/>
            <person name="Gao P.J."/>
            <person name="Chen G.J."/>
            <person name="Wang L.S."/>
        </authorList>
    </citation>
    <scope>NUCLEOTIDE SEQUENCE [LARGE SCALE GENOMIC DNA]</scope>
    <source>
        <strain evidence="1 2">PG-01</strain>
    </source>
</reference>
<dbReference type="PANTHER" id="PTHR10151">
    <property type="entry name" value="ECTONUCLEOTIDE PYROPHOSPHATASE/PHOSPHODIESTERASE"/>
    <property type="match status" value="1"/>
</dbReference>
<organism evidence="1 2">
    <name type="scientific">Sporocytophaga myxococcoides</name>
    <dbReference type="NCBI Taxonomy" id="153721"/>
    <lineage>
        <taxon>Bacteria</taxon>
        <taxon>Pseudomonadati</taxon>
        <taxon>Bacteroidota</taxon>
        <taxon>Cytophagia</taxon>
        <taxon>Cytophagales</taxon>
        <taxon>Cytophagaceae</taxon>
        <taxon>Sporocytophaga</taxon>
    </lineage>
</organism>
<dbReference type="InterPro" id="IPR002591">
    <property type="entry name" value="Phosphodiest/P_Trfase"/>
</dbReference>
<dbReference type="AlphaFoldDB" id="A0A098LA20"/>
<gene>
    <name evidence="1" type="ORF">MYP_478</name>
</gene>
<dbReference type="OrthoDB" id="9771966at2"/>
<keyword evidence="2" id="KW-1185">Reference proteome</keyword>
<evidence type="ECO:0008006" key="3">
    <source>
        <dbReference type="Google" id="ProtNLM"/>
    </source>
</evidence>
<evidence type="ECO:0000313" key="2">
    <source>
        <dbReference type="Proteomes" id="UP000030185"/>
    </source>
</evidence>
<dbReference type="SUPFAM" id="SSF53649">
    <property type="entry name" value="Alkaline phosphatase-like"/>
    <property type="match status" value="1"/>
</dbReference>
<dbReference type="Pfam" id="PF01663">
    <property type="entry name" value="Phosphodiest"/>
    <property type="match status" value="1"/>
</dbReference>
<protein>
    <recommendedName>
        <fullName evidence="3">Alkaline phosphatase family protein</fullName>
    </recommendedName>
</protein>
<sequence>MDKVVVINLVALSSKLLGDSTPFLKEWSSGKKAVPVRPAFPAVTCTAQSNYLTGKTPSEHGIVGNGWYSHDDCEIKFWKQSNKLVQSEKIWDVAKKIDPNFTCANMFWWYNMYSSADISVTPRPQYHADGKKLPDIYSNPSNLRDYLQKKLGTFPLFNFWGPNTSIKSSNWIAEASMLVDGIFNPTLTLIYLPHLDYCLQQYGPDDSRCKANLKEIDELCKRLINFYERRGAKVNVVSEYSITNVSNPIHINRILRENGYLKLREESGRELLDAGASKAFAVADHQIAHVYINDLSIKEGVKKLLTSFKGIDVVLNGLDKELLNIDHVRAGDLIAVADKDSWFSYYYWMEDQKAPDFARTVEIHKKPGYDPVELFFNPETKFIKTKAAFKLLKKKMGFRTLMDFIPLDARLIKGSHGRVPESKSEWPLLITREDYKCPEIIESTGVYRVLLDQVFSEVPYL</sequence>
<evidence type="ECO:0000313" key="1">
    <source>
        <dbReference type="EMBL" id="GAL83252.1"/>
    </source>
</evidence>
<dbReference type="STRING" id="153721.MYP_478"/>
<dbReference type="InterPro" id="IPR017850">
    <property type="entry name" value="Alkaline_phosphatase_core_sf"/>
</dbReference>
<dbReference type="Proteomes" id="UP000030185">
    <property type="component" value="Unassembled WGS sequence"/>
</dbReference>
<accession>A0A098LA20</accession>
<dbReference type="EMBL" id="BBLT01000001">
    <property type="protein sequence ID" value="GAL83252.1"/>
    <property type="molecule type" value="Genomic_DNA"/>
</dbReference>
<proteinExistence type="predicted"/>
<comment type="caution">
    <text evidence="1">The sequence shown here is derived from an EMBL/GenBank/DDBJ whole genome shotgun (WGS) entry which is preliminary data.</text>
</comment>
<dbReference type="RefSeq" id="WP_045457856.1">
    <property type="nucleotide sequence ID" value="NZ_BBLT01000001.1"/>
</dbReference>
<dbReference type="PANTHER" id="PTHR10151:SF120">
    <property type="entry name" value="BIS(5'-ADENOSYL)-TRIPHOSPHATASE"/>
    <property type="match status" value="1"/>
</dbReference>
<dbReference type="Gene3D" id="3.40.720.10">
    <property type="entry name" value="Alkaline Phosphatase, subunit A"/>
    <property type="match status" value="1"/>
</dbReference>